<dbReference type="PANTHER" id="PTHR13950:SF9">
    <property type="entry name" value="RABCONNECTIN-3A"/>
    <property type="match status" value="1"/>
</dbReference>
<keyword evidence="3" id="KW-1185">Reference proteome</keyword>
<reference evidence="2" key="1">
    <citation type="submission" date="2020-08" db="EMBL/GenBank/DDBJ databases">
        <title>Multicomponent nature underlies the extraordinary mechanical properties of spider dragline silk.</title>
        <authorList>
            <person name="Kono N."/>
            <person name="Nakamura H."/>
            <person name="Mori M."/>
            <person name="Yoshida Y."/>
            <person name="Ohtoshi R."/>
            <person name="Malay A.D."/>
            <person name="Moran D.A.P."/>
            <person name="Tomita M."/>
            <person name="Numata K."/>
            <person name="Arakawa K."/>
        </authorList>
    </citation>
    <scope>NUCLEOTIDE SEQUENCE</scope>
</reference>
<dbReference type="EMBL" id="BMAW01123099">
    <property type="protein sequence ID" value="GFU01801.1"/>
    <property type="molecule type" value="Genomic_DNA"/>
</dbReference>
<dbReference type="Proteomes" id="UP000887013">
    <property type="component" value="Unassembled WGS sequence"/>
</dbReference>
<comment type="caution">
    <text evidence="2">The sequence shown here is derived from an EMBL/GenBank/DDBJ whole genome shotgun (WGS) entry which is preliminary data.</text>
</comment>
<dbReference type="OrthoDB" id="8300626at2759"/>
<organism evidence="2 3">
    <name type="scientific">Nephila pilipes</name>
    <name type="common">Giant wood spider</name>
    <name type="synonym">Nephila maculata</name>
    <dbReference type="NCBI Taxonomy" id="299642"/>
    <lineage>
        <taxon>Eukaryota</taxon>
        <taxon>Metazoa</taxon>
        <taxon>Ecdysozoa</taxon>
        <taxon>Arthropoda</taxon>
        <taxon>Chelicerata</taxon>
        <taxon>Arachnida</taxon>
        <taxon>Araneae</taxon>
        <taxon>Araneomorphae</taxon>
        <taxon>Entelegynae</taxon>
        <taxon>Araneoidea</taxon>
        <taxon>Nephilidae</taxon>
        <taxon>Nephila</taxon>
    </lineage>
</organism>
<dbReference type="GO" id="GO:0043291">
    <property type="term" value="C:RAVE complex"/>
    <property type="evidence" value="ECO:0007669"/>
    <property type="project" value="TreeGrafter"/>
</dbReference>
<dbReference type="AlphaFoldDB" id="A0A8X6Q1S5"/>
<evidence type="ECO:0000313" key="1">
    <source>
        <dbReference type="EMBL" id="GFT55167.1"/>
    </source>
</evidence>
<evidence type="ECO:0000313" key="3">
    <source>
        <dbReference type="Proteomes" id="UP000887013"/>
    </source>
</evidence>
<dbReference type="GO" id="GO:0007035">
    <property type="term" value="P:vacuolar acidification"/>
    <property type="evidence" value="ECO:0007669"/>
    <property type="project" value="TreeGrafter"/>
</dbReference>
<accession>A0A8X6Q1S5</accession>
<name>A0A8X6Q1S5_NEPPI</name>
<dbReference type="InterPro" id="IPR052208">
    <property type="entry name" value="DmX-like/RAVE_component"/>
</dbReference>
<gene>
    <name evidence="2" type="primary">DMXL2</name>
    <name evidence="2" type="ORF">NPIL_623121</name>
    <name evidence="1" type="ORF">NPIL_91181</name>
</gene>
<dbReference type="EMBL" id="BMAW01112949">
    <property type="protein sequence ID" value="GFT55167.1"/>
    <property type="molecule type" value="Genomic_DNA"/>
</dbReference>
<evidence type="ECO:0000313" key="2">
    <source>
        <dbReference type="EMBL" id="GFU01801.1"/>
    </source>
</evidence>
<sequence length="231" mass="25620">MSQSTSTSSGLGYKHSTLQDTFRIVSEQSTSRPGCVIELDSISDATHDWQNTQLLHVFQEQLISSSPQGKNLREASNISLVQPDLQAIVDLRHSSVFEEPFYLVILEKQEDKSVLHMWKIVIASPFGAEDHEQNSFAYVPDSNIVQESDHSNQSSRSMTPDHNHDASYPLSQVSPLRISTKKVCAQIMPLPEDVEIVHATPAAGHLSSSNIYPACFAPYLICTACSDYSVR</sequence>
<protein>
    <submittedName>
        <fullName evidence="2">DmX-like protein 2</fullName>
    </submittedName>
</protein>
<dbReference type="PANTHER" id="PTHR13950">
    <property type="entry name" value="RABCONNECTIN-RELATED"/>
    <property type="match status" value="1"/>
</dbReference>
<proteinExistence type="predicted"/>